<dbReference type="EMBL" id="JBBMEN010000040">
    <property type="protein sequence ID" value="MEQ2387009.1"/>
    <property type="molecule type" value="Genomic_DNA"/>
</dbReference>
<dbReference type="InterPro" id="IPR002509">
    <property type="entry name" value="NODB_dom"/>
</dbReference>
<sequence length="267" mass="30692">MSLKNIYTCFPGGKHKALTFSFDDGRVEDRRLVELFNQYGMKGTFNLNSGLHNAERIPVSEYKELYRGHEVACHTVLHPTIARSPLDQVAQQVLEDRRALEELVETPVRGLAYPNGSYTHKIMELLPALGIRYARTVRSTQGFAIPEDFTEWDPTCHFRRGMLELGQKFLTMHKTQYLYLMYVWGHSYELPEQDGWAQMEQFCQMMSHQDDIWYATNIEIVDALEDAARLQFTVDGDLCYNPNAASCWVSVGGKIYELPGGTTTRFE</sequence>
<protein>
    <submittedName>
        <fullName evidence="4">Polysaccharide deacetylase family protein</fullName>
        <ecNumber evidence="4">3.-.-.-</ecNumber>
    </submittedName>
</protein>
<evidence type="ECO:0000256" key="2">
    <source>
        <dbReference type="ARBA" id="ARBA00022729"/>
    </source>
</evidence>
<feature type="domain" description="NodB homology" evidence="3">
    <location>
        <begin position="14"/>
        <end position="267"/>
    </location>
</feature>
<evidence type="ECO:0000259" key="3">
    <source>
        <dbReference type="PROSITE" id="PS51677"/>
    </source>
</evidence>
<evidence type="ECO:0000256" key="1">
    <source>
        <dbReference type="ARBA" id="ARBA00004613"/>
    </source>
</evidence>
<dbReference type="PANTHER" id="PTHR34216">
    <property type="match status" value="1"/>
</dbReference>
<dbReference type="Proteomes" id="UP001465119">
    <property type="component" value="Unassembled WGS sequence"/>
</dbReference>
<comment type="subcellular location">
    <subcellularLocation>
        <location evidence="1">Secreted</location>
    </subcellularLocation>
</comment>
<gene>
    <name evidence="4" type="ORF">WMO20_13920</name>
</gene>
<dbReference type="PROSITE" id="PS51677">
    <property type="entry name" value="NODB"/>
    <property type="match status" value="1"/>
</dbReference>
<evidence type="ECO:0000313" key="4">
    <source>
        <dbReference type="EMBL" id="MEQ2387009.1"/>
    </source>
</evidence>
<reference evidence="4 5" key="1">
    <citation type="submission" date="2024-03" db="EMBL/GenBank/DDBJ databases">
        <title>Human intestinal bacterial collection.</title>
        <authorList>
            <person name="Pauvert C."/>
            <person name="Hitch T.C.A."/>
            <person name="Clavel T."/>
        </authorList>
    </citation>
    <scope>NUCLEOTIDE SEQUENCE [LARGE SCALE GENOMIC DNA]</scope>
    <source>
        <strain evidence="4 5">CLA-AA-H281</strain>
    </source>
</reference>
<dbReference type="SUPFAM" id="SSF88713">
    <property type="entry name" value="Glycoside hydrolase/deacetylase"/>
    <property type="match status" value="1"/>
</dbReference>
<dbReference type="PANTHER" id="PTHR34216:SF3">
    <property type="entry name" value="POLY-BETA-1,6-N-ACETYL-D-GLUCOSAMINE N-DEACETYLASE"/>
    <property type="match status" value="1"/>
</dbReference>
<name>A0ABV1C6B5_9FIRM</name>
<keyword evidence="2" id="KW-0732">Signal</keyword>
<dbReference type="InterPro" id="IPR051398">
    <property type="entry name" value="Polysacch_Deacetylase"/>
</dbReference>
<dbReference type="InterPro" id="IPR011330">
    <property type="entry name" value="Glyco_hydro/deAcase_b/a-brl"/>
</dbReference>
<dbReference type="GO" id="GO:0016787">
    <property type="term" value="F:hydrolase activity"/>
    <property type="evidence" value="ECO:0007669"/>
    <property type="project" value="UniProtKB-KW"/>
</dbReference>
<proteinExistence type="predicted"/>
<comment type="caution">
    <text evidence="4">The sequence shown here is derived from an EMBL/GenBank/DDBJ whole genome shotgun (WGS) entry which is preliminary data.</text>
</comment>
<keyword evidence="5" id="KW-1185">Reference proteome</keyword>
<dbReference type="Gene3D" id="3.20.20.370">
    <property type="entry name" value="Glycoside hydrolase/deacetylase"/>
    <property type="match status" value="1"/>
</dbReference>
<dbReference type="RefSeq" id="WP_120021052.1">
    <property type="nucleotide sequence ID" value="NZ_JBBMEN010000040.1"/>
</dbReference>
<dbReference type="CDD" id="cd10967">
    <property type="entry name" value="CE4_GLA_like_6s"/>
    <property type="match status" value="1"/>
</dbReference>
<evidence type="ECO:0000313" key="5">
    <source>
        <dbReference type="Proteomes" id="UP001465119"/>
    </source>
</evidence>
<dbReference type="Pfam" id="PF01522">
    <property type="entry name" value="Polysacc_deac_1"/>
    <property type="match status" value="1"/>
</dbReference>
<accession>A0ABV1C6B5</accession>
<dbReference type="EC" id="3.-.-.-" evidence="4"/>
<organism evidence="4 5">
    <name type="scientific">Faecalibacterium intestinale</name>
    <dbReference type="NCBI Taxonomy" id="3133155"/>
    <lineage>
        <taxon>Bacteria</taxon>
        <taxon>Bacillati</taxon>
        <taxon>Bacillota</taxon>
        <taxon>Clostridia</taxon>
        <taxon>Eubacteriales</taxon>
        <taxon>Oscillospiraceae</taxon>
        <taxon>Faecalibacterium</taxon>
    </lineage>
</organism>
<keyword evidence="4" id="KW-0378">Hydrolase</keyword>